<proteinExistence type="predicted"/>
<dbReference type="Proteomes" id="UP000054988">
    <property type="component" value="Unassembled WGS sequence"/>
</dbReference>
<gene>
    <name evidence="2" type="ORF">WG66_18174</name>
</gene>
<sequence>MDSNAFGERMETPAESAAFPPHPIGSYIAVATLGRTSDVSVGRAHQFEK</sequence>
<evidence type="ECO:0000313" key="2">
    <source>
        <dbReference type="EMBL" id="KTB29252.1"/>
    </source>
</evidence>
<evidence type="ECO:0000256" key="1">
    <source>
        <dbReference type="SAM" id="MobiDB-lite"/>
    </source>
</evidence>
<name>A0A0W0EYZ6_MONRR</name>
<protein>
    <submittedName>
        <fullName evidence="2">Uncharacterized protein</fullName>
    </submittedName>
</protein>
<dbReference type="EMBL" id="LATX01002440">
    <property type="protein sequence ID" value="KTB29252.1"/>
    <property type="molecule type" value="Genomic_DNA"/>
</dbReference>
<evidence type="ECO:0000313" key="3">
    <source>
        <dbReference type="Proteomes" id="UP000054988"/>
    </source>
</evidence>
<organism evidence="2 3">
    <name type="scientific">Moniliophthora roreri</name>
    <name type="common">Frosty pod rot fungus</name>
    <name type="synonym">Monilia roreri</name>
    <dbReference type="NCBI Taxonomy" id="221103"/>
    <lineage>
        <taxon>Eukaryota</taxon>
        <taxon>Fungi</taxon>
        <taxon>Dikarya</taxon>
        <taxon>Basidiomycota</taxon>
        <taxon>Agaricomycotina</taxon>
        <taxon>Agaricomycetes</taxon>
        <taxon>Agaricomycetidae</taxon>
        <taxon>Agaricales</taxon>
        <taxon>Marasmiineae</taxon>
        <taxon>Marasmiaceae</taxon>
        <taxon>Moniliophthora</taxon>
    </lineage>
</organism>
<feature type="region of interest" description="Disordered" evidence="1">
    <location>
        <begin position="1"/>
        <end position="22"/>
    </location>
</feature>
<comment type="caution">
    <text evidence="2">The sequence shown here is derived from an EMBL/GenBank/DDBJ whole genome shotgun (WGS) entry which is preliminary data.</text>
</comment>
<accession>A0A0W0EYZ6</accession>
<reference evidence="2 3" key="1">
    <citation type="submission" date="2015-12" db="EMBL/GenBank/DDBJ databases">
        <title>Draft genome sequence of Moniliophthora roreri, the causal agent of frosty pod rot of cacao.</title>
        <authorList>
            <person name="Aime M.C."/>
            <person name="Diaz-Valderrama J.R."/>
            <person name="Kijpornyongpan T."/>
            <person name="Phillips-Mora W."/>
        </authorList>
    </citation>
    <scope>NUCLEOTIDE SEQUENCE [LARGE SCALE GENOMIC DNA]</scope>
    <source>
        <strain evidence="2 3">MCA 2952</strain>
    </source>
</reference>
<dbReference type="AlphaFoldDB" id="A0A0W0EYZ6"/>